<protein>
    <submittedName>
        <fullName evidence="3">BTB domain-containing protein</fullName>
    </submittedName>
</protein>
<evidence type="ECO:0000313" key="3">
    <source>
        <dbReference type="WBParaSite" id="PDA_v2.g3742.t1"/>
    </source>
</evidence>
<dbReference type="Gene3D" id="3.30.710.10">
    <property type="entry name" value="Potassium Channel Kv1.1, Chain A"/>
    <property type="match status" value="1"/>
</dbReference>
<dbReference type="Pfam" id="PF00651">
    <property type="entry name" value="BTB"/>
    <property type="match status" value="1"/>
</dbReference>
<dbReference type="InterPro" id="IPR044714">
    <property type="entry name" value="AtSIBP1-like"/>
</dbReference>
<evidence type="ECO:0000259" key="1">
    <source>
        <dbReference type="PROSITE" id="PS50097"/>
    </source>
</evidence>
<name>A0A914QJG9_9BILA</name>
<dbReference type="Proteomes" id="UP000887578">
    <property type="component" value="Unplaced"/>
</dbReference>
<dbReference type="PANTHER" id="PTHR46672">
    <property type="entry name" value="OS08G0495500 PROTEIN-RELATED"/>
    <property type="match status" value="1"/>
</dbReference>
<dbReference type="AlphaFoldDB" id="A0A914QJG9"/>
<feature type="domain" description="BTB" evidence="1">
    <location>
        <begin position="61"/>
        <end position="114"/>
    </location>
</feature>
<sequence length="215" mass="24903">MLEFPFSIKWTISEENLRAFKNSNGKEYLKSDTFTAFNFSPISYHFELYPNGNSYENLGTAHESLFVSESPIFAAMFEQLKDENEKIIEIPDFSFEIVQKAIKLIYHRDLVQEIPLKDAFLFLKFAITYDLSTLKNNLELYVGCNLTIVKVYDAINTAKELNAEKLQNICMDFLVDSISKQRFVPNVTDLDKECIKELFQTFLCKKSETFLCAGK</sequence>
<dbReference type="WBParaSite" id="PDA_v2.g3742.t1">
    <property type="protein sequence ID" value="PDA_v2.g3742.t1"/>
    <property type="gene ID" value="PDA_v2.g3742"/>
</dbReference>
<accession>A0A914QJG9</accession>
<keyword evidence="2" id="KW-1185">Reference proteome</keyword>
<organism evidence="2 3">
    <name type="scientific">Panagrolaimus davidi</name>
    <dbReference type="NCBI Taxonomy" id="227884"/>
    <lineage>
        <taxon>Eukaryota</taxon>
        <taxon>Metazoa</taxon>
        <taxon>Ecdysozoa</taxon>
        <taxon>Nematoda</taxon>
        <taxon>Chromadorea</taxon>
        <taxon>Rhabditida</taxon>
        <taxon>Tylenchina</taxon>
        <taxon>Panagrolaimomorpha</taxon>
        <taxon>Panagrolaimoidea</taxon>
        <taxon>Panagrolaimidae</taxon>
        <taxon>Panagrolaimus</taxon>
    </lineage>
</organism>
<dbReference type="PROSITE" id="PS50097">
    <property type="entry name" value="BTB"/>
    <property type="match status" value="1"/>
</dbReference>
<reference evidence="3" key="1">
    <citation type="submission" date="2022-11" db="UniProtKB">
        <authorList>
            <consortium name="WormBaseParasite"/>
        </authorList>
    </citation>
    <scope>IDENTIFICATION</scope>
</reference>
<proteinExistence type="predicted"/>
<evidence type="ECO:0000313" key="2">
    <source>
        <dbReference type="Proteomes" id="UP000887578"/>
    </source>
</evidence>
<dbReference type="SUPFAM" id="SSF54695">
    <property type="entry name" value="POZ domain"/>
    <property type="match status" value="1"/>
</dbReference>
<dbReference type="InterPro" id="IPR011333">
    <property type="entry name" value="SKP1/BTB/POZ_sf"/>
</dbReference>
<dbReference type="InterPro" id="IPR000210">
    <property type="entry name" value="BTB/POZ_dom"/>
</dbReference>